<organism evidence="1 2">
    <name type="scientific">Candidatus Magnetaquiglobus chichijimensis</name>
    <dbReference type="NCBI Taxonomy" id="3141448"/>
    <lineage>
        <taxon>Bacteria</taxon>
        <taxon>Pseudomonadati</taxon>
        <taxon>Pseudomonadota</taxon>
        <taxon>Magnetococcia</taxon>
        <taxon>Magnetococcales</taxon>
        <taxon>Candidatus Magnetaquicoccaceae</taxon>
        <taxon>Candidatus Magnetaquiglobus</taxon>
    </lineage>
</organism>
<evidence type="ECO:0000313" key="1">
    <source>
        <dbReference type="EMBL" id="GAB0058831.1"/>
    </source>
</evidence>
<proteinExistence type="predicted"/>
<name>A0ABQ0CD57_9PROT</name>
<keyword evidence="2" id="KW-1185">Reference proteome</keyword>
<dbReference type="RefSeq" id="WP_420906550.1">
    <property type="nucleotide sequence ID" value="NZ_BAAFGK010000005.1"/>
</dbReference>
<gene>
    <name evidence="1" type="ORF">SIID45300_03188</name>
</gene>
<protein>
    <submittedName>
        <fullName evidence="1">Uncharacterized protein</fullName>
    </submittedName>
</protein>
<comment type="caution">
    <text evidence="1">The sequence shown here is derived from an EMBL/GenBank/DDBJ whole genome shotgun (WGS) entry which is preliminary data.</text>
</comment>
<evidence type="ECO:0000313" key="2">
    <source>
        <dbReference type="Proteomes" id="UP001628193"/>
    </source>
</evidence>
<reference evidence="1 2" key="1">
    <citation type="submission" date="2024-09" db="EMBL/GenBank/DDBJ databases">
        <title>Draft genome sequence of Candidatus Magnetaquicoccaceae bacterium FCR-1.</title>
        <authorList>
            <person name="Shimoshige H."/>
            <person name="Shimamura S."/>
            <person name="Taoka A."/>
            <person name="Kobayashi H."/>
            <person name="Maekawa T."/>
        </authorList>
    </citation>
    <scope>NUCLEOTIDE SEQUENCE [LARGE SCALE GENOMIC DNA]</scope>
    <source>
        <strain evidence="1 2">FCR-1</strain>
    </source>
</reference>
<sequence>MTAERKIGLTACDCPHCGVAMKKWAAAGHNFCGDGMGFVSDFMFVCFNDDCPMYVKGWNSLFERYGRVGSVRAFYNPDDGEEGVLPVAHKMALRGDILED</sequence>
<dbReference type="EMBL" id="BAAFGK010000005">
    <property type="protein sequence ID" value="GAB0058831.1"/>
    <property type="molecule type" value="Genomic_DNA"/>
</dbReference>
<dbReference type="Proteomes" id="UP001628193">
    <property type="component" value="Unassembled WGS sequence"/>
</dbReference>
<accession>A0ABQ0CD57</accession>